<dbReference type="Proteomes" id="UP000326924">
    <property type="component" value="Unassembled WGS sequence"/>
</dbReference>
<dbReference type="InterPro" id="IPR018253">
    <property type="entry name" value="DnaJ_domain_CS"/>
</dbReference>
<evidence type="ECO:0000256" key="1">
    <source>
        <dbReference type="SAM" id="MobiDB-lite"/>
    </source>
</evidence>
<evidence type="ECO:0000313" key="3">
    <source>
        <dbReference type="Proteomes" id="UP000326924"/>
    </source>
</evidence>
<proteinExistence type="predicted"/>
<evidence type="ECO:0000313" key="2">
    <source>
        <dbReference type="EMBL" id="KAA8911871.1"/>
    </source>
</evidence>
<comment type="caution">
    <text evidence="2">The sequence shown here is derived from an EMBL/GenBank/DDBJ whole genome shotgun (WGS) entry which is preliminary data.</text>
</comment>
<dbReference type="Gene3D" id="1.10.287.110">
    <property type="entry name" value="DnaJ domain"/>
    <property type="match status" value="1"/>
</dbReference>
<protein>
    <recommendedName>
        <fullName evidence="4">J domain-containing protein</fullName>
    </recommendedName>
</protein>
<dbReference type="PROSITE" id="PS00636">
    <property type="entry name" value="DNAJ_1"/>
    <property type="match status" value="1"/>
</dbReference>
<feature type="region of interest" description="Disordered" evidence="1">
    <location>
        <begin position="147"/>
        <end position="179"/>
    </location>
</feature>
<keyword evidence="3" id="KW-1185">Reference proteome</keyword>
<feature type="region of interest" description="Disordered" evidence="1">
    <location>
        <begin position="61"/>
        <end position="107"/>
    </location>
</feature>
<sequence>MIAGKESAGFSRSHSGNALLIPAELLNDGSQQAAGLAGALNKDVKAKTFSAAGRRLTIHNARHGPTRPRFAEARPDEGWPGLGLQKPGQMRAGRAQRPNHPEEHREKQTAIFRKIVEAYDVLKDDKARAAYDRQNHDCFTCEVLRTPRKRNKGPSPNSGPTSPCPAPRSSSASTWPQRPAAPYRKYCEYPASAGHQEGSDNWTDSDWIEDEYTEDPEDPEDGDEHAYWK</sequence>
<feature type="compositionally biased region" description="Acidic residues" evidence="1">
    <location>
        <begin position="206"/>
        <end position="223"/>
    </location>
</feature>
<dbReference type="InParanoid" id="A0A5J5F5Y7"/>
<dbReference type="SUPFAM" id="SSF46565">
    <property type="entry name" value="Chaperone J-domain"/>
    <property type="match status" value="1"/>
</dbReference>
<dbReference type="EMBL" id="VXIS01000031">
    <property type="protein sequence ID" value="KAA8911871.1"/>
    <property type="molecule type" value="Genomic_DNA"/>
</dbReference>
<reference evidence="2 3" key="1">
    <citation type="submission" date="2019-09" db="EMBL/GenBank/DDBJ databases">
        <title>Draft genome of the ectomycorrhizal ascomycete Sphaerosporella brunnea.</title>
        <authorList>
            <consortium name="DOE Joint Genome Institute"/>
            <person name="Benucci G.M."/>
            <person name="Marozzi G."/>
            <person name="Antonielli L."/>
            <person name="Sanchez S."/>
            <person name="Marco P."/>
            <person name="Wang X."/>
            <person name="Falini L.B."/>
            <person name="Barry K."/>
            <person name="Haridas S."/>
            <person name="Lipzen A."/>
            <person name="Labutti K."/>
            <person name="Grigoriev I.V."/>
            <person name="Murat C."/>
            <person name="Martin F."/>
            <person name="Albertini E."/>
            <person name="Donnini D."/>
            <person name="Bonito G."/>
        </authorList>
    </citation>
    <scope>NUCLEOTIDE SEQUENCE [LARGE SCALE GENOMIC DNA]</scope>
    <source>
        <strain evidence="2 3">Sb_GMNB300</strain>
    </source>
</reference>
<gene>
    <name evidence="2" type="ORF">FN846DRAFT_1019459</name>
</gene>
<feature type="region of interest" description="Disordered" evidence="1">
    <location>
        <begin position="191"/>
        <end position="229"/>
    </location>
</feature>
<dbReference type="OrthoDB" id="10250354at2759"/>
<evidence type="ECO:0008006" key="4">
    <source>
        <dbReference type="Google" id="ProtNLM"/>
    </source>
</evidence>
<dbReference type="AlphaFoldDB" id="A0A5J5F5Y7"/>
<organism evidence="2 3">
    <name type="scientific">Sphaerosporella brunnea</name>
    <dbReference type="NCBI Taxonomy" id="1250544"/>
    <lineage>
        <taxon>Eukaryota</taxon>
        <taxon>Fungi</taxon>
        <taxon>Dikarya</taxon>
        <taxon>Ascomycota</taxon>
        <taxon>Pezizomycotina</taxon>
        <taxon>Pezizomycetes</taxon>
        <taxon>Pezizales</taxon>
        <taxon>Pyronemataceae</taxon>
        <taxon>Sphaerosporella</taxon>
    </lineage>
</organism>
<name>A0A5J5F5Y7_9PEZI</name>
<accession>A0A5J5F5Y7</accession>
<dbReference type="InterPro" id="IPR036869">
    <property type="entry name" value="J_dom_sf"/>
</dbReference>